<dbReference type="Pfam" id="PF00672">
    <property type="entry name" value="HAMP"/>
    <property type="match status" value="1"/>
</dbReference>
<dbReference type="PROSITE" id="PS50109">
    <property type="entry name" value="HIS_KIN"/>
    <property type="match status" value="1"/>
</dbReference>
<accession>A0A165YP24</accession>
<keyword evidence="7 19" id="KW-0808">Transferase</keyword>
<evidence type="ECO:0000256" key="15">
    <source>
        <dbReference type="SAM" id="MobiDB-lite"/>
    </source>
</evidence>
<dbReference type="PROSITE" id="PS50885">
    <property type="entry name" value="HAMP"/>
    <property type="match status" value="1"/>
</dbReference>
<dbReference type="Gene3D" id="3.30.565.10">
    <property type="entry name" value="Histidine kinase-like ATPase, C-terminal domain"/>
    <property type="match status" value="1"/>
</dbReference>
<name>A0A165YP24_9HYPH</name>
<proteinExistence type="predicted"/>
<evidence type="ECO:0000256" key="5">
    <source>
        <dbReference type="ARBA" id="ARBA00022519"/>
    </source>
</evidence>
<keyword evidence="11" id="KW-0067">ATP-binding</keyword>
<evidence type="ECO:0000256" key="13">
    <source>
        <dbReference type="ARBA" id="ARBA00023012"/>
    </source>
</evidence>
<dbReference type="EMBL" id="LMCB01000017">
    <property type="protein sequence ID" value="KZL19029.1"/>
    <property type="molecule type" value="Genomic_DNA"/>
</dbReference>
<dbReference type="PANTHER" id="PTHR44936:SF5">
    <property type="entry name" value="SENSOR HISTIDINE KINASE ENVZ"/>
    <property type="match status" value="1"/>
</dbReference>
<evidence type="ECO:0000256" key="2">
    <source>
        <dbReference type="ARBA" id="ARBA00004429"/>
    </source>
</evidence>
<gene>
    <name evidence="19" type="primary">cpxA</name>
    <name evidence="19" type="ORF">PsAD2_02548</name>
</gene>
<evidence type="ECO:0000256" key="14">
    <source>
        <dbReference type="ARBA" id="ARBA00023136"/>
    </source>
</evidence>
<feature type="compositionally biased region" description="Basic and acidic residues" evidence="15">
    <location>
        <begin position="131"/>
        <end position="141"/>
    </location>
</feature>
<dbReference type="STRING" id="989403.SAMN05421798_101493"/>
<evidence type="ECO:0000256" key="8">
    <source>
        <dbReference type="ARBA" id="ARBA00022692"/>
    </source>
</evidence>
<dbReference type="SMART" id="SM00387">
    <property type="entry name" value="HATPase_c"/>
    <property type="match status" value="1"/>
</dbReference>
<dbReference type="CDD" id="cd00082">
    <property type="entry name" value="HisKA"/>
    <property type="match status" value="1"/>
</dbReference>
<dbReference type="AlphaFoldDB" id="A0A165YP24"/>
<evidence type="ECO:0000256" key="11">
    <source>
        <dbReference type="ARBA" id="ARBA00022840"/>
    </source>
</evidence>
<dbReference type="GO" id="GO:0005524">
    <property type="term" value="F:ATP binding"/>
    <property type="evidence" value="ECO:0007669"/>
    <property type="project" value="UniProtKB-KW"/>
</dbReference>
<dbReference type="Gene3D" id="1.10.287.130">
    <property type="match status" value="1"/>
</dbReference>
<sequence length="487" mass="54948">MKTLGRFLPRRLAPQLILLLLAALILAQALSFVLLGRERQYALANLARDNALSRTANVVRLLESTPPDLHRQVLRTVSNSRTRFTIGEAPTVAKSGGDEHMEELLANYLTRRLDHERQTRVAVIYSDEAKQDARNNWRERTPPPPPPQVHDRPRHGQSQPPPDRRSEFFKKYRWFSLDGMQLFASIELTNGEWLNIESNFRLPKRSLVPSLLPIAIMASLMILIVWVSVYRLTKPLRVLETAAQDLGRGAQVKPLEEAGPAEVRAVTRSFNQMQERLTRFISDRTRMLAAISHDLRTPITSLRIRAEFVDDKEDRERMIATLDEMQAMVEETLAFTREDSKHEELRPVDLGSLLESIANDQEDMGNHVSVEAHDRIVLKCRPLALKRAFQNLIGNAIRYGEEASVSFEVDEAHAVITISDKGPGIPADRLNDVFEPFVRLEESRNEKTGGIGLGLAITRSIIHAQGGTIRLENSAENGLMAIVSLPL</sequence>
<evidence type="ECO:0000256" key="6">
    <source>
        <dbReference type="ARBA" id="ARBA00022553"/>
    </source>
</evidence>
<keyword evidence="6" id="KW-0597">Phosphoprotein</keyword>
<keyword evidence="5" id="KW-0997">Cell inner membrane</keyword>
<feature type="domain" description="HAMP" evidence="18">
    <location>
        <begin position="230"/>
        <end position="282"/>
    </location>
</feature>
<evidence type="ECO:0000256" key="1">
    <source>
        <dbReference type="ARBA" id="ARBA00000085"/>
    </source>
</evidence>
<dbReference type="PATRIC" id="fig|989403.3.peg.2716"/>
<organism evidence="19 20">
    <name type="scientific">Pseudovibrio axinellae</name>
    <dbReference type="NCBI Taxonomy" id="989403"/>
    <lineage>
        <taxon>Bacteria</taxon>
        <taxon>Pseudomonadati</taxon>
        <taxon>Pseudomonadota</taxon>
        <taxon>Alphaproteobacteria</taxon>
        <taxon>Hyphomicrobiales</taxon>
        <taxon>Stappiaceae</taxon>
        <taxon>Pseudovibrio</taxon>
    </lineage>
</organism>
<protein>
    <recommendedName>
        <fullName evidence="3">histidine kinase</fullName>
        <ecNumber evidence="3">2.7.13.3</ecNumber>
    </recommendedName>
</protein>
<keyword evidence="13" id="KW-0902">Two-component regulatory system</keyword>
<comment type="caution">
    <text evidence="19">The sequence shown here is derived from an EMBL/GenBank/DDBJ whole genome shotgun (WGS) entry which is preliminary data.</text>
</comment>
<feature type="domain" description="Histidine kinase" evidence="17">
    <location>
        <begin position="290"/>
        <end position="487"/>
    </location>
</feature>
<comment type="catalytic activity">
    <reaction evidence="1">
        <text>ATP + protein L-histidine = ADP + protein N-phospho-L-histidine.</text>
        <dbReference type="EC" id="2.7.13.3"/>
    </reaction>
</comment>
<dbReference type="PANTHER" id="PTHR44936">
    <property type="entry name" value="SENSOR PROTEIN CREC"/>
    <property type="match status" value="1"/>
</dbReference>
<evidence type="ECO:0000259" key="18">
    <source>
        <dbReference type="PROSITE" id="PS50885"/>
    </source>
</evidence>
<evidence type="ECO:0000256" key="16">
    <source>
        <dbReference type="SAM" id="Phobius"/>
    </source>
</evidence>
<evidence type="ECO:0000256" key="4">
    <source>
        <dbReference type="ARBA" id="ARBA00022475"/>
    </source>
</evidence>
<feature type="region of interest" description="Disordered" evidence="15">
    <location>
        <begin position="131"/>
        <end position="165"/>
    </location>
</feature>
<reference evidence="19 20" key="1">
    <citation type="journal article" date="2016" name="Front. Microbiol.">
        <title>Comparative Genomic Analysis Reveals a Diverse Repertoire of Genes Involved in Prokaryote-Eukaryote Interactions within the Pseudovibrio Genus.</title>
        <authorList>
            <person name="Romano S."/>
            <person name="Fernandez-Guerra A."/>
            <person name="Reen F.J."/>
            <person name="Glockner F.O."/>
            <person name="Crowley S.P."/>
            <person name="O'Sullivan O."/>
            <person name="Cotter P.D."/>
            <person name="Adams C."/>
            <person name="Dobson A.D."/>
            <person name="O'Gara F."/>
        </authorList>
    </citation>
    <scope>NUCLEOTIDE SEQUENCE [LARGE SCALE GENOMIC DNA]</scope>
    <source>
        <strain evidence="19 20">Ad2</strain>
    </source>
</reference>
<dbReference type="SMART" id="SM00304">
    <property type="entry name" value="HAMP"/>
    <property type="match status" value="1"/>
</dbReference>
<dbReference type="InterPro" id="IPR036097">
    <property type="entry name" value="HisK_dim/P_sf"/>
</dbReference>
<dbReference type="EC" id="2.7.13.3" evidence="3"/>
<feature type="transmembrane region" description="Helical" evidence="16">
    <location>
        <begin position="207"/>
        <end position="229"/>
    </location>
</feature>
<dbReference type="SUPFAM" id="SSF47384">
    <property type="entry name" value="Homodimeric domain of signal transducing histidine kinase"/>
    <property type="match status" value="1"/>
</dbReference>
<dbReference type="InterPro" id="IPR004358">
    <property type="entry name" value="Sig_transdc_His_kin-like_C"/>
</dbReference>
<evidence type="ECO:0000256" key="10">
    <source>
        <dbReference type="ARBA" id="ARBA00022777"/>
    </source>
</evidence>
<dbReference type="InterPro" id="IPR003594">
    <property type="entry name" value="HATPase_dom"/>
</dbReference>
<keyword evidence="14 16" id="KW-0472">Membrane</keyword>
<dbReference type="SUPFAM" id="SSF55874">
    <property type="entry name" value="ATPase domain of HSP90 chaperone/DNA topoisomerase II/histidine kinase"/>
    <property type="match status" value="1"/>
</dbReference>
<keyword evidence="10" id="KW-0418">Kinase</keyword>
<evidence type="ECO:0000313" key="20">
    <source>
        <dbReference type="Proteomes" id="UP000076577"/>
    </source>
</evidence>
<dbReference type="PRINTS" id="PR00344">
    <property type="entry name" value="BCTRLSENSOR"/>
</dbReference>
<dbReference type="InterPro" id="IPR005467">
    <property type="entry name" value="His_kinase_dom"/>
</dbReference>
<dbReference type="InterPro" id="IPR003661">
    <property type="entry name" value="HisK_dim/P_dom"/>
</dbReference>
<dbReference type="CDD" id="cd06225">
    <property type="entry name" value="HAMP"/>
    <property type="match status" value="1"/>
</dbReference>
<dbReference type="InterPro" id="IPR050980">
    <property type="entry name" value="2C_sensor_his_kinase"/>
</dbReference>
<evidence type="ECO:0000256" key="12">
    <source>
        <dbReference type="ARBA" id="ARBA00022989"/>
    </source>
</evidence>
<evidence type="ECO:0000313" key="19">
    <source>
        <dbReference type="EMBL" id="KZL19029.1"/>
    </source>
</evidence>
<dbReference type="OrthoDB" id="9804645at2"/>
<dbReference type="GO" id="GO:0000155">
    <property type="term" value="F:phosphorelay sensor kinase activity"/>
    <property type="evidence" value="ECO:0007669"/>
    <property type="project" value="InterPro"/>
</dbReference>
<comment type="subcellular location">
    <subcellularLocation>
        <location evidence="2">Cell inner membrane</location>
        <topology evidence="2">Multi-pass membrane protein</topology>
    </subcellularLocation>
</comment>
<keyword evidence="20" id="KW-1185">Reference proteome</keyword>
<evidence type="ECO:0000256" key="3">
    <source>
        <dbReference type="ARBA" id="ARBA00012438"/>
    </source>
</evidence>
<keyword evidence="9" id="KW-0547">Nucleotide-binding</keyword>
<dbReference type="Proteomes" id="UP000076577">
    <property type="component" value="Unassembled WGS sequence"/>
</dbReference>
<dbReference type="InterPro" id="IPR036890">
    <property type="entry name" value="HATPase_C_sf"/>
</dbReference>
<evidence type="ECO:0000256" key="9">
    <source>
        <dbReference type="ARBA" id="ARBA00022741"/>
    </source>
</evidence>
<evidence type="ECO:0000259" key="17">
    <source>
        <dbReference type="PROSITE" id="PS50109"/>
    </source>
</evidence>
<dbReference type="Pfam" id="PF00512">
    <property type="entry name" value="HisKA"/>
    <property type="match status" value="1"/>
</dbReference>
<dbReference type="GO" id="GO:0005886">
    <property type="term" value="C:plasma membrane"/>
    <property type="evidence" value="ECO:0007669"/>
    <property type="project" value="UniProtKB-SubCell"/>
</dbReference>
<evidence type="ECO:0000256" key="7">
    <source>
        <dbReference type="ARBA" id="ARBA00022679"/>
    </source>
</evidence>
<keyword evidence="4" id="KW-1003">Cell membrane</keyword>
<dbReference type="InterPro" id="IPR003660">
    <property type="entry name" value="HAMP_dom"/>
</dbReference>
<dbReference type="Pfam" id="PF02518">
    <property type="entry name" value="HATPase_c"/>
    <property type="match status" value="1"/>
</dbReference>
<keyword evidence="12 16" id="KW-1133">Transmembrane helix</keyword>
<dbReference type="SMART" id="SM00388">
    <property type="entry name" value="HisKA"/>
    <property type="match status" value="1"/>
</dbReference>
<dbReference type="RefSeq" id="WP_068006320.1">
    <property type="nucleotide sequence ID" value="NZ_FOFM01000001.1"/>
</dbReference>
<keyword evidence="8 16" id="KW-0812">Transmembrane</keyword>